<evidence type="ECO:0000313" key="3">
    <source>
        <dbReference type="WBParaSite" id="SPAL_0001233200.2"/>
    </source>
</evidence>
<evidence type="ECO:0000313" key="2">
    <source>
        <dbReference type="Proteomes" id="UP000046392"/>
    </source>
</evidence>
<dbReference type="PANTHER" id="PTHR35573">
    <property type="entry name" value="PROTEIN CBG22129"/>
    <property type="match status" value="1"/>
</dbReference>
<feature type="signal peptide" evidence="1">
    <location>
        <begin position="1"/>
        <end position="21"/>
    </location>
</feature>
<dbReference type="PANTHER" id="PTHR35573:SF1">
    <property type="entry name" value="ML DOMAIN-CONTAINING PROTEIN"/>
    <property type="match status" value="1"/>
</dbReference>
<accession>A0A0N5C2X5</accession>
<proteinExistence type="predicted"/>
<protein>
    <submittedName>
        <fullName evidence="3">ML domain-containing protein</fullName>
    </submittedName>
</protein>
<keyword evidence="2" id="KW-1185">Reference proteome</keyword>
<evidence type="ECO:0000256" key="1">
    <source>
        <dbReference type="SAM" id="SignalP"/>
    </source>
</evidence>
<organism evidence="2 3">
    <name type="scientific">Strongyloides papillosus</name>
    <name type="common">Intestinal threadworm</name>
    <dbReference type="NCBI Taxonomy" id="174720"/>
    <lineage>
        <taxon>Eukaryota</taxon>
        <taxon>Metazoa</taxon>
        <taxon>Ecdysozoa</taxon>
        <taxon>Nematoda</taxon>
        <taxon>Chromadorea</taxon>
        <taxon>Rhabditida</taxon>
        <taxon>Tylenchina</taxon>
        <taxon>Panagrolaimomorpha</taxon>
        <taxon>Strongyloidoidea</taxon>
        <taxon>Strongyloididae</taxon>
        <taxon>Strongyloides</taxon>
    </lineage>
</organism>
<name>A0A0N5C2X5_STREA</name>
<keyword evidence="1" id="KW-0732">Signal</keyword>
<dbReference type="AlphaFoldDB" id="A0A0N5C2X5"/>
<dbReference type="Proteomes" id="UP000046392">
    <property type="component" value="Unplaced"/>
</dbReference>
<dbReference type="WBParaSite" id="SPAL_0001233200.2">
    <property type="protein sequence ID" value="SPAL_0001233200.2"/>
    <property type="gene ID" value="SPAL_0001233200"/>
</dbReference>
<sequence>MNFINLHHIFLLASLISASYGSCPQFPNDTYTKKNWWECTQGKVTISSINVITENGNSEYPIQFRKPFYVSIDGVNNGSPFTEPRLSMTLWTFGGWMGCSWHEVPTFGMLNNLDACKYGAQCPIPTGKINVKAKIDASRDTMLFSLLKNNATYQVRYFITDKKTNEKICVIVQARCLTEETTSKDI</sequence>
<feature type="chain" id="PRO_5005895357" evidence="1">
    <location>
        <begin position="22"/>
        <end position="186"/>
    </location>
</feature>
<reference evidence="3" key="1">
    <citation type="submission" date="2017-02" db="UniProtKB">
        <authorList>
            <consortium name="WormBaseParasite"/>
        </authorList>
    </citation>
    <scope>IDENTIFICATION</scope>
</reference>